<feature type="transmembrane region" description="Helical" evidence="1">
    <location>
        <begin position="247"/>
        <end position="269"/>
    </location>
</feature>
<comment type="caution">
    <text evidence="2">The sequence shown here is derived from an EMBL/GenBank/DDBJ whole genome shotgun (WGS) entry which is preliminary data.</text>
</comment>
<dbReference type="Pfam" id="PF13781">
    <property type="entry name" value="DoxX_3"/>
    <property type="match status" value="1"/>
</dbReference>
<gene>
    <name evidence="2" type="primary">yndG</name>
    <name evidence="2" type="ORF">MU1_23230</name>
</gene>
<keyword evidence="1" id="KW-0812">Transmembrane</keyword>
<sequence length="311" mass="35589">MRRNSKSRPIYVELDIHTDMDKLWAYTQTAELHEQWDLRFSNIAYLPRKSEGSPQHFRYETRIGFGLRISGTGRTKSAIHRVTGVRLSTLAFGSEQPISLIRHGAGYWQYRPKPNADSITFLTKYDYATRFGVWGQWFDRLLFRPLFGWATAFSFDVLRLWLEKQIPPAVSLQRTVLHYMCVLLLSFLWLYEGLVPKWLFPEAGELAIMQGIHLFPGTELLALKWLGGAEIVLGFIQLLYHRSAHIYGLQLFGLVVLSAGALINAPLLLTHPFNPLVLSAAMVGLNLAGLWTCRDLPDAGRCIRTQGEWKR</sequence>
<dbReference type="EMBL" id="BSSQ01000010">
    <property type="protein sequence ID" value="GLX67978.1"/>
    <property type="molecule type" value="Genomic_DNA"/>
</dbReference>
<name>A0ABQ6GAR1_9BACL</name>
<keyword evidence="3" id="KW-1185">Reference proteome</keyword>
<feature type="transmembrane region" description="Helical" evidence="1">
    <location>
        <begin position="220"/>
        <end position="240"/>
    </location>
</feature>
<dbReference type="InterPro" id="IPR025695">
    <property type="entry name" value="DoxX-like"/>
</dbReference>
<proteinExistence type="predicted"/>
<dbReference type="Proteomes" id="UP001157114">
    <property type="component" value="Unassembled WGS sequence"/>
</dbReference>
<dbReference type="RefSeq" id="WP_284238736.1">
    <property type="nucleotide sequence ID" value="NZ_BSSQ01000010.1"/>
</dbReference>
<feature type="transmembrane region" description="Helical" evidence="1">
    <location>
        <begin position="176"/>
        <end position="200"/>
    </location>
</feature>
<protein>
    <submittedName>
        <fullName evidence="2">Membrane protein</fullName>
    </submittedName>
</protein>
<evidence type="ECO:0000256" key="1">
    <source>
        <dbReference type="SAM" id="Phobius"/>
    </source>
</evidence>
<organism evidence="2 3">
    <name type="scientific">Paenibacillus glycanilyticus</name>
    <dbReference type="NCBI Taxonomy" id="126569"/>
    <lineage>
        <taxon>Bacteria</taxon>
        <taxon>Bacillati</taxon>
        <taxon>Bacillota</taxon>
        <taxon>Bacilli</taxon>
        <taxon>Bacillales</taxon>
        <taxon>Paenibacillaceae</taxon>
        <taxon>Paenibacillus</taxon>
    </lineage>
</organism>
<keyword evidence="1" id="KW-0472">Membrane</keyword>
<feature type="transmembrane region" description="Helical" evidence="1">
    <location>
        <begin position="275"/>
        <end position="293"/>
    </location>
</feature>
<evidence type="ECO:0000313" key="2">
    <source>
        <dbReference type="EMBL" id="GLX67978.1"/>
    </source>
</evidence>
<keyword evidence="1" id="KW-1133">Transmembrane helix</keyword>
<accession>A0ABQ6GAR1</accession>
<reference evidence="2 3" key="1">
    <citation type="submission" date="2023-03" db="EMBL/GenBank/DDBJ databases">
        <title>Draft genome sequence of the bacteria which degrade cell wall of Tricholomamatutake.</title>
        <authorList>
            <person name="Konishi Y."/>
            <person name="Fukuta Y."/>
            <person name="Shirasaka N."/>
        </authorList>
    </citation>
    <scope>NUCLEOTIDE SEQUENCE [LARGE SCALE GENOMIC DNA]</scope>
    <source>
        <strain evidence="3">mu1</strain>
    </source>
</reference>
<evidence type="ECO:0000313" key="3">
    <source>
        <dbReference type="Proteomes" id="UP001157114"/>
    </source>
</evidence>